<dbReference type="eggNOG" id="KOG4224">
    <property type="taxonomic scope" value="Eukaryota"/>
</dbReference>
<dbReference type="InterPro" id="IPR016024">
    <property type="entry name" value="ARM-type_fold"/>
</dbReference>
<dbReference type="PROSITE" id="PS50077">
    <property type="entry name" value="HEAT_REPEAT"/>
    <property type="match status" value="1"/>
</dbReference>
<keyword evidence="5" id="KW-1185">Reference proteome</keyword>
<dbReference type="STRING" id="3988.B9T473"/>
<dbReference type="InterPro" id="IPR011989">
    <property type="entry name" value="ARM-like"/>
</dbReference>
<reference evidence="5" key="1">
    <citation type="journal article" date="2010" name="Nat. Biotechnol.">
        <title>Draft genome sequence of the oilseed species Ricinus communis.</title>
        <authorList>
            <person name="Chan A.P."/>
            <person name="Crabtree J."/>
            <person name="Zhao Q."/>
            <person name="Lorenzi H."/>
            <person name="Orvis J."/>
            <person name="Puiu D."/>
            <person name="Melake-Berhan A."/>
            <person name="Jones K.M."/>
            <person name="Redman J."/>
            <person name="Chen G."/>
            <person name="Cahoon E.B."/>
            <person name="Gedil M."/>
            <person name="Stanke M."/>
            <person name="Haas B.J."/>
            <person name="Wortman J.R."/>
            <person name="Fraser-Liggett C.M."/>
            <person name="Ravel J."/>
            <person name="Rabinowicz P.D."/>
        </authorList>
    </citation>
    <scope>NUCLEOTIDE SEQUENCE [LARGE SCALE GENOMIC DNA]</scope>
    <source>
        <strain evidence="5">cv. Hale</strain>
    </source>
</reference>
<feature type="repeat" description="ARM" evidence="3">
    <location>
        <begin position="345"/>
        <end position="387"/>
    </location>
</feature>
<dbReference type="Pfam" id="PF00514">
    <property type="entry name" value="Arm"/>
    <property type="match status" value="2"/>
</dbReference>
<dbReference type="PANTHER" id="PTHR46241">
    <property type="entry name" value="ARMADILLO REPEAT-CONTAINING PROTEIN 4 ARMC4"/>
    <property type="match status" value="1"/>
</dbReference>
<keyword evidence="4" id="KW-0436">Ligase</keyword>
<dbReference type="Proteomes" id="UP000008311">
    <property type="component" value="Unassembled WGS sequence"/>
</dbReference>
<dbReference type="SUPFAM" id="SSF48371">
    <property type="entry name" value="ARM repeat"/>
    <property type="match status" value="2"/>
</dbReference>
<protein>
    <submittedName>
        <fullName evidence="4">Ubiquitin-protein ligase, putative</fullName>
    </submittedName>
</protein>
<evidence type="ECO:0000313" key="5">
    <source>
        <dbReference type="Proteomes" id="UP000008311"/>
    </source>
</evidence>
<evidence type="ECO:0000313" key="4">
    <source>
        <dbReference type="EMBL" id="EEF29350.1"/>
    </source>
</evidence>
<dbReference type="FunCoup" id="B9T473">
    <property type="interactions" value="698"/>
</dbReference>
<dbReference type="InterPro" id="IPR021133">
    <property type="entry name" value="HEAT_type_2"/>
</dbReference>
<proteinExistence type="predicted"/>
<organism evidence="4 5">
    <name type="scientific">Ricinus communis</name>
    <name type="common">Castor bean</name>
    <dbReference type="NCBI Taxonomy" id="3988"/>
    <lineage>
        <taxon>Eukaryota</taxon>
        <taxon>Viridiplantae</taxon>
        <taxon>Streptophyta</taxon>
        <taxon>Embryophyta</taxon>
        <taxon>Tracheophyta</taxon>
        <taxon>Spermatophyta</taxon>
        <taxon>Magnoliopsida</taxon>
        <taxon>eudicotyledons</taxon>
        <taxon>Gunneridae</taxon>
        <taxon>Pentapetalae</taxon>
        <taxon>rosids</taxon>
        <taxon>fabids</taxon>
        <taxon>Malpighiales</taxon>
        <taxon>Euphorbiaceae</taxon>
        <taxon>Acalyphoideae</taxon>
        <taxon>Acalypheae</taxon>
        <taxon>Ricinus</taxon>
    </lineage>
</organism>
<dbReference type="PROSITE" id="PS50176">
    <property type="entry name" value="ARM_REPEAT"/>
    <property type="match status" value="3"/>
</dbReference>
<evidence type="ECO:0000256" key="2">
    <source>
        <dbReference type="PROSITE-ProRule" id="PRU00103"/>
    </source>
</evidence>
<evidence type="ECO:0000256" key="1">
    <source>
        <dbReference type="ARBA" id="ARBA00022737"/>
    </source>
</evidence>
<dbReference type="Gene3D" id="1.25.10.10">
    <property type="entry name" value="Leucine-rich Repeat Variant"/>
    <property type="match status" value="2"/>
</dbReference>
<name>B9T473_RICCO</name>
<dbReference type="SMART" id="SM00185">
    <property type="entry name" value="ARM"/>
    <property type="match status" value="7"/>
</dbReference>
<dbReference type="InterPro" id="IPR000225">
    <property type="entry name" value="Armadillo"/>
</dbReference>
<feature type="repeat" description="ARM" evidence="3">
    <location>
        <begin position="386"/>
        <end position="428"/>
    </location>
</feature>
<sequence length="468" mass="51049">MGHLDNITITCPDWEKALCSYHNVLSSGIESLQVKATIKLAHLSKYAPDDVLTRTVPILTKLLATSSSSSNSNNSIQEAAAYCLSILLVKKMGFFASAIGQSGILDSILSWLPRSNNSFRRVLIKCLWCLVNFDSANRLIVARNGGLEVIIDLLNSCSDGNRVYLLEILSALTLLREVRRVVIRLGGLRFLVEAVKDGSLVSRERACQAVGLLGVTRRARSMLVAMGAIPALVELLQNGDWNTKLVAGNSLGVISAHVDFIRLVAEAGAIPLYAELLQGPDPIGKEIAEDVFCILAVAQVNAVTIAEHLVRILREGDDESKVAASDIFWDLSGYKHSVSVVRNSGAIPVLVELLRHENSDVREKVSGAIAQLSYNEADRAALAAARAVPILIELLLDESEELKENAAEALVNFAEDPQQHALISEAVDVPSFQSMQNRMVQLRVSDEQMVRSLRRLSVEQLTWDPDLA</sequence>
<dbReference type="AlphaFoldDB" id="B9T473"/>
<evidence type="ECO:0000256" key="3">
    <source>
        <dbReference type="PROSITE-ProRule" id="PRU00259"/>
    </source>
</evidence>
<dbReference type="GO" id="GO:0016874">
    <property type="term" value="F:ligase activity"/>
    <property type="evidence" value="ECO:0007669"/>
    <property type="project" value="UniProtKB-KW"/>
</dbReference>
<dbReference type="PANTHER" id="PTHR46241:SF1">
    <property type="entry name" value="OUTER DYNEIN ARM-DOCKING COMPLEX SUBUNIT 2"/>
    <property type="match status" value="1"/>
</dbReference>
<keyword evidence="1" id="KW-0677">Repeat</keyword>
<dbReference type="InParanoid" id="B9T473"/>
<dbReference type="EMBL" id="EQ974456">
    <property type="protein sequence ID" value="EEF29350.1"/>
    <property type="molecule type" value="Genomic_DNA"/>
</dbReference>
<feature type="repeat" description="ARM" evidence="3">
    <location>
        <begin position="227"/>
        <end position="246"/>
    </location>
</feature>
<feature type="repeat" description="HEAT" evidence="2">
    <location>
        <begin position="387"/>
        <end position="425"/>
    </location>
</feature>
<accession>B9T473</accession>
<gene>
    <name evidence="4" type="ORF">RCOM_0423990</name>
</gene>